<dbReference type="EMBL" id="OQ890322">
    <property type="protein sequence ID" value="WLJ26135.1"/>
    <property type="molecule type" value="Genomic_DNA"/>
</dbReference>
<evidence type="ECO:0000313" key="1">
    <source>
        <dbReference type="EMBL" id="WLJ26135.1"/>
    </source>
</evidence>
<name>A0AA49X494_9VIRU</name>
<sequence>MENVEVYSNNENIFYYQENGIRKTMCEGCPHKLDVQNGVYDDMDECFVTFGHSHRCHRDGDKEIACRGVCQKAIMMGKTLKNESELNANY</sequence>
<protein>
    <submittedName>
        <fullName evidence="1">Uncharacterized protein</fullName>
    </submittedName>
</protein>
<reference evidence="1" key="1">
    <citation type="submission" date="2023-04" db="EMBL/GenBank/DDBJ databases">
        <title>The human skin virome in hidradenitis suppurativa patients.</title>
        <authorList>
            <person name="Jansen D."/>
        </authorList>
    </citation>
    <scope>NUCLEOTIDE SEQUENCE</scope>
    <source>
        <strain evidence="1">VC3_JansenPhageL</strain>
    </source>
</reference>
<accession>A0AA49X494</accession>
<organism evidence="1">
    <name type="scientific">Staphylococcus phage HS15</name>
    <dbReference type="NCBI Taxonomy" id="3056405"/>
    <lineage>
        <taxon>Viruses</taxon>
    </lineage>
</organism>
<proteinExistence type="predicted"/>